<dbReference type="InterPro" id="IPR023227">
    <property type="entry name" value="SAM_OH_AdoTrfase_C_sf"/>
</dbReference>
<evidence type="ECO:0008006" key="6">
    <source>
        <dbReference type="Google" id="ProtNLM"/>
    </source>
</evidence>
<dbReference type="Pfam" id="PF01887">
    <property type="entry name" value="SAM_HAT_N"/>
    <property type="match status" value="1"/>
</dbReference>
<feature type="domain" description="S-adenosyl-l-methionine hydroxide adenosyltransferase C-terminal" evidence="4">
    <location>
        <begin position="166"/>
        <end position="255"/>
    </location>
</feature>
<accession>E0Y0R7</accession>
<dbReference type="InterPro" id="IPR046469">
    <property type="entry name" value="SAM_HAT_N"/>
</dbReference>
<dbReference type="InterPro" id="IPR023228">
    <property type="entry name" value="SAM_OH_AdoTrfase_N_sf"/>
</dbReference>
<evidence type="ECO:0000259" key="3">
    <source>
        <dbReference type="Pfam" id="PF01887"/>
    </source>
</evidence>
<evidence type="ECO:0000259" key="4">
    <source>
        <dbReference type="Pfam" id="PF20257"/>
    </source>
</evidence>
<evidence type="ECO:0000256" key="2">
    <source>
        <dbReference type="ARBA" id="ARBA00024035"/>
    </source>
</evidence>
<dbReference type="EMBL" id="GU474939">
    <property type="protein sequence ID" value="ADI20258.1"/>
    <property type="molecule type" value="Genomic_DNA"/>
</dbReference>
<evidence type="ECO:0000313" key="5">
    <source>
        <dbReference type="EMBL" id="ADI20258.1"/>
    </source>
</evidence>
<dbReference type="InterPro" id="IPR002747">
    <property type="entry name" value="SAM_OH_AdoTrfase"/>
</dbReference>
<dbReference type="Gene3D" id="3.40.50.10790">
    <property type="entry name" value="S-adenosyl-l-methionine hydroxide adenosyltransferase, N-terminal"/>
    <property type="match status" value="1"/>
</dbReference>
<dbReference type="Gene3D" id="2.40.30.90">
    <property type="entry name" value="Bacterial fluorinating enzyme like"/>
    <property type="match status" value="1"/>
</dbReference>
<dbReference type="PIRSF" id="PIRSF006779">
    <property type="entry name" value="UCP006779"/>
    <property type="match status" value="1"/>
</dbReference>
<dbReference type="SUPFAM" id="SSF101852">
    <property type="entry name" value="Bacterial fluorinating enzyme, C-terminal domain"/>
    <property type="match status" value="1"/>
</dbReference>
<evidence type="ECO:0000256" key="1">
    <source>
        <dbReference type="ARBA" id="ARBA00022691"/>
    </source>
</evidence>
<keyword evidence="1" id="KW-0949">S-adenosyl-L-methionine</keyword>
<organism evidence="5">
    <name type="scientific">uncultured Sphingobacterium sp. EB080_L08E11</name>
    <dbReference type="NCBI Taxonomy" id="710992"/>
    <lineage>
        <taxon>Bacteria</taxon>
        <taxon>Pseudomonadati</taxon>
        <taxon>Bacteroidota</taxon>
        <taxon>Sphingobacteriia</taxon>
        <taxon>Sphingobacteriales</taxon>
        <taxon>Sphingobacteriaceae</taxon>
        <taxon>Sphingobacterium</taxon>
        <taxon>environmental samples</taxon>
    </lineage>
</organism>
<dbReference type="AlphaFoldDB" id="E0Y0R7"/>
<comment type="similarity">
    <text evidence="2">Belongs to the SAM hydrolase / SAM-dependent halogenase family.</text>
</comment>
<sequence length="262" mass="28923">MAVITATSDFGPKDATLAKAKAHFIRRVKELQWVDISHEVEPHNIQQASFLLKRAFTSFPPGTVHVVFVGSGPQQGLTYVCVKANKQYFIAANNGVLPSLLADAKITDARALDIRGVDPNDVFALYSTAAAHLAEGGKLELLGPVVQRIKRIKEHEPMVEEQMIRGSVVYIDHYGTCITNITKSMFDAQLGGRKPSVETPRNRSISRFYDRIGDVPPGKLAAVWDEHQHLCIVVGKSGGEHVKGSNELLGMKVHDWVRMDFI</sequence>
<reference evidence="5" key="1">
    <citation type="journal article" date="2011" name="Environ. Microbiol.">
        <title>Time-series analyses of Monterey Bay coastal microbial picoplankton using a 'genome proxy' microarray.</title>
        <authorList>
            <person name="Rich V.I."/>
            <person name="Pham V.D."/>
            <person name="Eppley J."/>
            <person name="Shi Y."/>
            <person name="DeLong E.F."/>
        </authorList>
    </citation>
    <scope>NUCLEOTIDE SEQUENCE</scope>
</reference>
<dbReference type="SUPFAM" id="SSF102522">
    <property type="entry name" value="Bacterial fluorinating enzyme, N-terminal domain"/>
    <property type="match status" value="1"/>
</dbReference>
<feature type="domain" description="S-adenosyl-l-methionine hydroxide adenosyltransferase N-terminal" evidence="3">
    <location>
        <begin position="4"/>
        <end position="143"/>
    </location>
</feature>
<proteinExistence type="inferred from homology"/>
<dbReference type="PANTHER" id="PTHR35092:SF1">
    <property type="entry name" value="CHLORINASE MJ1651"/>
    <property type="match status" value="1"/>
</dbReference>
<name>E0Y0R7_9SPHI</name>
<dbReference type="Pfam" id="PF20257">
    <property type="entry name" value="SAM_HAT_C"/>
    <property type="match status" value="1"/>
</dbReference>
<dbReference type="InterPro" id="IPR046470">
    <property type="entry name" value="SAM_HAT_C"/>
</dbReference>
<protein>
    <recommendedName>
        <fullName evidence="6">S-adenosyl-l-methionine hydroxide adenosyltransferase</fullName>
    </recommendedName>
</protein>
<dbReference type="PANTHER" id="PTHR35092">
    <property type="entry name" value="CHLORINASE MJ1651"/>
    <property type="match status" value="1"/>
</dbReference>